<dbReference type="PROSITE" id="PS50943">
    <property type="entry name" value="HTH_CROC1"/>
    <property type="match status" value="1"/>
</dbReference>
<dbReference type="InterPro" id="IPR013430">
    <property type="entry name" value="Toxin_antidote_HigA"/>
</dbReference>
<dbReference type="Pfam" id="PF01381">
    <property type="entry name" value="HTH_3"/>
    <property type="match status" value="1"/>
</dbReference>
<organism evidence="3 4">
    <name type="scientific">Cysteiniphilum litorale</name>
    <dbReference type="NCBI Taxonomy" id="2056700"/>
    <lineage>
        <taxon>Bacteria</taxon>
        <taxon>Pseudomonadati</taxon>
        <taxon>Pseudomonadota</taxon>
        <taxon>Gammaproteobacteria</taxon>
        <taxon>Thiotrichales</taxon>
        <taxon>Fastidiosibacteraceae</taxon>
        <taxon>Cysteiniphilum</taxon>
    </lineage>
</organism>
<dbReference type="Proteomes" id="UP000636949">
    <property type="component" value="Unassembled WGS sequence"/>
</dbReference>
<reference evidence="3" key="2">
    <citation type="submission" date="2020-09" db="EMBL/GenBank/DDBJ databases">
        <authorList>
            <person name="Sun Q."/>
            <person name="Zhou Y."/>
        </authorList>
    </citation>
    <scope>NUCLEOTIDE SEQUENCE</scope>
    <source>
        <strain evidence="3">CGMCC 1.15758</strain>
    </source>
</reference>
<dbReference type="AlphaFoldDB" id="A0A8J3E9N0"/>
<dbReference type="SUPFAM" id="SSF47413">
    <property type="entry name" value="lambda repressor-like DNA-binding domains"/>
    <property type="match status" value="1"/>
</dbReference>
<keyword evidence="1" id="KW-0238">DNA-binding</keyword>
<accession>A0A8J3E9N0</accession>
<keyword evidence="4" id="KW-1185">Reference proteome</keyword>
<sequence>MSKHTQHPGLVFKSLVIDEDKDLNISKVADMLGITRVALSRVVNGKASLTPDLAARIEKVFNISSALMLKIQASYDSQKATKKLESLELAPYQPAFNQHI</sequence>
<protein>
    <recommendedName>
        <fullName evidence="2">HTH cro/C1-type domain-containing protein</fullName>
    </recommendedName>
</protein>
<dbReference type="RefSeq" id="WP_157968295.1">
    <property type="nucleotide sequence ID" value="NZ_BMJS01000025.1"/>
</dbReference>
<dbReference type="OrthoDB" id="9796370at2"/>
<reference evidence="3" key="1">
    <citation type="journal article" date="2014" name="Int. J. Syst. Evol. Microbiol.">
        <title>Complete genome sequence of Corynebacterium casei LMG S-19264T (=DSM 44701T), isolated from a smear-ripened cheese.</title>
        <authorList>
            <consortium name="US DOE Joint Genome Institute (JGI-PGF)"/>
            <person name="Walter F."/>
            <person name="Albersmeier A."/>
            <person name="Kalinowski J."/>
            <person name="Ruckert C."/>
        </authorList>
    </citation>
    <scope>NUCLEOTIDE SEQUENCE</scope>
    <source>
        <strain evidence="3">CGMCC 1.15758</strain>
    </source>
</reference>
<dbReference type="Gene3D" id="1.10.260.40">
    <property type="entry name" value="lambda repressor-like DNA-binding domains"/>
    <property type="match status" value="1"/>
</dbReference>
<name>A0A8J3E9N0_9GAMM</name>
<dbReference type="SMART" id="SM00530">
    <property type="entry name" value="HTH_XRE"/>
    <property type="match status" value="1"/>
</dbReference>
<feature type="domain" description="HTH cro/C1-type" evidence="2">
    <location>
        <begin position="19"/>
        <end position="68"/>
    </location>
</feature>
<proteinExistence type="predicted"/>
<comment type="caution">
    <text evidence="3">The sequence shown here is derived from an EMBL/GenBank/DDBJ whole genome shotgun (WGS) entry which is preliminary data.</text>
</comment>
<dbReference type="PANTHER" id="PTHR36924">
    <property type="entry name" value="ANTITOXIN HIGA-1"/>
    <property type="match status" value="1"/>
</dbReference>
<evidence type="ECO:0000259" key="2">
    <source>
        <dbReference type="PROSITE" id="PS50943"/>
    </source>
</evidence>
<dbReference type="NCBIfam" id="TIGR02607">
    <property type="entry name" value="antidote_HigA"/>
    <property type="match status" value="1"/>
</dbReference>
<evidence type="ECO:0000313" key="4">
    <source>
        <dbReference type="Proteomes" id="UP000636949"/>
    </source>
</evidence>
<dbReference type="InterPro" id="IPR001387">
    <property type="entry name" value="Cro/C1-type_HTH"/>
</dbReference>
<dbReference type="EMBL" id="BMJS01000025">
    <property type="protein sequence ID" value="GGG02654.1"/>
    <property type="molecule type" value="Genomic_DNA"/>
</dbReference>
<dbReference type="GO" id="GO:0003677">
    <property type="term" value="F:DNA binding"/>
    <property type="evidence" value="ECO:0007669"/>
    <property type="project" value="UniProtKB-KW"/>
</dbReference>
<dbReference type="PANTHER" id="PTHR36924:SF1">
    <property type="entry name" value="ANTITOXIN HIGA-1"/>
    <property type="match status" value="1"/>
</dbReference>
<evidence type="ECO:0000313" key="3">
    <source>
        <dbReference type="EMBL" id="GGG02654.1"/>
    </source>
</evidence>
<dbReference type="InterPro" id="IPR010982">
    <property type="entry name" value="Lambda_DNA-bd_dom_sf"/>
</dbReference>
<evidence type="ECO:0000256" key="1">
    <source>
        <dbReference type="ARBA" id="ARBA00023125"/>
    </source>
</evidence>
<dbReference type="CDD" id="cd00093">
    <property type="entry name" value="HTH_XRE"/>
    <property type="match status" value="1"/>
</dbReference>
<gene>
    <name evidence="3" type="ORF">GCM10010995_20040</name>
</gene>